<reference evidence="2 3" key="1">
    <citation type="submission" date="2019-03" db="EMBL/GenBank/DDBJ databases">
        <title>First draft genome of Liparis tanakae, snailfish: a comprehensive survey of snailfish specific genes.</title>
        <authorList>
            <person name="Kim W."/>
            <person name="Song I."/>
            <person name="Jeong J.-H."/>
            <person name="Kim D."/>
            <person name="Kim S."/>
            <person name="Ryu S."/>
            <person name="Song J.Y."/>
            <person name="Lee S.K."/>
        </authorList>
    </citation>
    <scope>NUCLEOTIDE SEQUENCE [LARGE SCALE GENOMIC DNA]</scope>
    <source>
        <tissue evidence="2">Muscle</tissue>
    </source>
</reference>
<dbReference type="Proteomes" id="UP000314294">
    <property type="component" value="Unassembled WGS sequence"/>
</dbReference>
<evidence type="ECO:0000256" key="1">
    <source>
        <dbReference type="SAM" id="MobiDB-lite"/>
    </source>
</evidence>
<feature type="compositionally biased region" description="Low complexity" evidence="1">
    <location>
        <begin position="48"/>
        <end position="69"/>
    </location>
</feature>
<sequence length="219" mass="23914">MSYHFCETENALQQEALSGSSQQDLNWAHRRGSRSPAEEEGGGRRGFSRWSDSAVRHSSVRSVTTGVRSAQCQRHMSSRTSCRTRVNLAPLQHFRTVKRSRTVILETSESGSVLMQDKAEDRTVSCSSADREGKRAATTSLATSTPSRPGPGASSSDSWSDGRTDRASRPGTASSHSGTQTLTSRQAAAVVSRHRVPWPASVDTLARRGRHWVQTTECI</sequence>
<keyword evidence="3" id="KW-1185">Reference proteome</keyword>
<feature type="compositionally biased region" description="Low complexity" evidence="1">
    <location>
        <begin position="136"/>
        <end position="147"/>
    </location>
</feature>
<proteinExistence type="predicted"/>
<feature type="compositionally biased region" description="Polar residues" evidence="1">
    <location>
        <begin position="16"/>
        <end position="25"/>
    </location>
</feature>
<comment type="caution">
    <text evidence="2">The sequence shown here is derived from an EMBL/GenBank/DDBJ whole genome shotgun (WGS) entry which is preliminary data.</text>
</comment>
<feature type="region of interest" description="Disordered" evidence="1">
    <location>
        <begin position="16"/>
        <end position="78"/>
    </location>
</feature>
<dbReference type="EMBL" id="SRLO01000283">
    <property type="protein sequence ID" value="TNN62939.1"/>
    <property type="molecule type" value="Genomic_DNA"/>
</dbReference>
<evidence type="ECO:0000313" key="2">
    <source>
        <dbReference type="EMBL" id="TNN62939.1"/>
    </source>
</evidence>
<feature type="compositionally biased region" description="Polar residues" evidence="1">
    <location>
        <begin position="171"/>
        <end position="186"/>
    </location>
</feature>
<dbReference type="AlphaFoldDB" id="A0A4Z2HAU8"/>
<gene>
    <name evidence="2" type="ORF">EYF80_026819</name>
</gene>
<protein>
    <submittedName>
        <fullName evidence="2">Uncharacterized protein</fullName>
    </submittedName>
</protein>
<organism evidence="2 3">
    <name type="scientific">Liparis tanakae</name>
    <name type="common">Tanaka's snailfish</name>
    <dbReference type="NCBI Taxonomy" id="230148"/>
    <lineage>
        <taxon>Eukaryota</taxon>
        <taxon>Metazoa</taxon>
        <taxon>Chordata</taxon>
        <taxon>Craniata</taxon>
        <taxon>Vertebrata</taxon>
        <taxon>Euteleostomi</taxon>
        <taxon>Actinopterygii</taxon>
        <taxon>Neopterygii</taxon>
        <taxon>Teleostei</taxon>
        <taxon>Neoteleostei</taxon>
        <taxon>Acanthomorphata</taxon>
        <taxon>Eupercaria</taxon>
        <taxon>Perciformes</taxon>
        <taxon>Cottioidei</taxon>
        <taxon>Cottales</taxon>
        <taxon>Liparidae</taxon>
        <taxon>Liparis</taxon>
    </lineage>
</organism>
<feature type="region of interest" description="Disordered" evidence="1">
    <location>
        <begin position="116"/>
        <end position="193"/>
    </location>
</feature>
<feature type="compositionally biased region" description="Basic and acidic residues" evidence="1">
    <location>
        <begin position="117"/>
        <end position="135"/>
    </location>
</feature>
<accession>A0A4Z2HAU8</accession>
<evidence type="ECO:0000313" key="3">
    <source>
        <dbReference type="Proteomes" id="UP000314294"/>
    </source>
</evidence>
<name>A0A4Z2HAU8_9TELE</name>